<dbReference type="GO" id="GO:0004842">
    <property type="term" value="F:ubiquitin-protein transferase activity"/>
    <property type="evidence" value="ECO:0007669"/>
    <property type="project" value="TreeGrafter"/>
</dbReference>
<dbReference type="AlphaFoldDB" id="A0A9P6VIM5"/>
<gene>
    <name evidence="2" type="ORF">D0Z07_4909</name>
</gene>
<feature type="compositionally biased region" description="Polar residues" evidence="1">
    <location>
        <begin position="1"/>
        <end position="29"/>
    </location>
</feature>
<name>A0A9P6VIM5_9HELO</name>
<protein>
    <submittedName>
        <fullName evidence="2">RING-type E3 ubiquitin transferase rfp1</fullName>
    </submittedName>
</protein>
<accession>A0A9P6VIM5</accession>
<dbReference type="GO" id="GO:0033768">
    <property type="term" value="C:SUMO-targeted ubiquitin ligase complex"/>
    <property type="evidence" value="ECO:0007669"/>
    <property type="project" value="TreeGrafter"/>
</dbReference>
<proteinExistence type="predicted"/>
<dbReference type="PANTHER" id="PTHR28042:SF1">
    <property type="entry name" value="E3 UBIQUITIN-PROTEIN LIGASE COMPLEX SLX5-SLX8 SUBUNIT SLX5"/>
    <property type="match status" value="1"/>
</dbReference>
<organism evidence="2 3">
    <name type="scientific">Hyphodiscus hymeniophilus</name>
    <dbReference type="NCBI Taxonomy" id="353542"/>
    <lineage>
        <taxon>Eukaryota</taxon>
        <taxon>Fungi</taxon>
        <taxon>Dikarya</taxon>
        <taxon>Ascomycota</taxon>
        <taxon>Pezizomycotina</taxon>
        <taxon>Leotiomycetes</taxon>
        <taxon>Helotiales</taxon>
        <taxon>Hyphodiscaceae</taxon>
        <taxon>Hyphodiscus</taxon>
    </lineage>
</organism>
<keyword evidence="2" id="KW-0808">Transferase</keyword>
<dbReference type="EMBL" id="VNKQ01000009">
    <property type="protein sequence ID" value="KAG0648647.1"/>
    <property type="molecule type" value="Genomic_DNA"/>
</dbReference>
<dbReference type="InterPro" id="IPR038886">
    <property type="entry name" value="E3_SLX5/Rfp1"/>
</dbReference>
<evidence type="ECO:0000313" key="2">
    <source>
        <dbReference type="EMBL" id="KAG0648647.1"/>
    </source>
</evidence>
<reference evidence="2" key="1">
    <citation type="submission" date="2019-07" db="EMBL/GenBank/DDBJ databases">
        <title>Hyphodiscus hymeniophilus genome sequencing and assembly.</title>
        <authorList>
            <person name="Kramer G."/>
            <person name="Nodwell J."/>
        </authorList>
    </citation>
    <scope>NUCLEOTIDE SEQUENCE</scope>
    <source>
        <strain evidence="2">ATCC 34498</strain>
    </source>
</reference>
<dbReference type="Proteomes" id="UP000785200">
    <property type="component" value="Unassembled WGS sequence"/>
</dbReference>
<dbReference type="OrthoDB" id="2398441at2759"/>
<feature type="compositionally biased region" description="Polar residues" evidence="1">
    <location>
        <begin position="48"/>
        <end position="64"/>
    </location>
</feature>
<comment type="caution">
    <text evidence="2">The sequence shown here is derived from an EMBL/GenBank/DDBJ whole genome shotgun (WGS) entry which is preliminary data.</text>
</comment>
<feature type="region of interest" description="Disordered" evidence="1">
    <location>
        <begin position="123"/>
        <end position="147"/>
    </location>
</feature>
<dbReference type="PANTHER" id="PTHR28042">
    <property type="entry name" value="E3 UBIQUITIN-PROTEIN LIGASE COMPLEX SLX5-SLX8 SUBUNIT SLX5"/>
    <property type="match status" value="1"/>
</dbReference>
<sequence>MSQVTLSPSPISFRGPSSNFSRYSSTAPPNNDFFFERRRTSHPHNPPIQHSQAMAEDMSQQSQPRPRLEHRASQTLIDLTDDSDDVPVVRRPPPQLGRSDGQRLAFQVIDLTDDDADVQITGARNRGLSLPQPDGARPRSHLNLPRPARSDLPGLFLPFEPPQPERHINRVFPQAGHFGVMVGPGGLHVLHHGRRGIEDVLQQVQRAAEVGQAMPGRMDYRHPAFMDHKPEYVAPEPAKPGFTRSPTENDTIICPSCDEELVHDKEHDEPLLKKSGKAPTKKEREEHPFWVVRDCGHVYCNHCFQNRRPAKNKPANVSFPEGNSSKKAKAVMCAVDDCDSDVTDKTKWIGVFL</sequence>
<keyword evidence="3" id="KW-1185">Reference proteome</keyword>
<feature type="region of interest" description="Disordered" evidence="1">
    <location>
        <begin position="1"/>
        <end position="100"/>
    </location>
</feature>
<evidence type="ECO:0000256" key="1">
    <source>
        <dbReference type="SAM" id="MobiDB-lite"/>
    </source>
</evidence>
<evidence type="ECO:0000313" key="3">
    <source>
        <dbReference type="Proteomes" id="UP000785200"/>
    </source>
</evidence>